<sequence length="146" mass="16099">MARVYIRNNRLRDVGSSSDSNISYMLFQTSQEITPDPDSSNGGMIQAPFINLVDTRATIDGTGDILEVFNEVINIKCFHWSDFPMSLEGTGCVASGVCVDTPLKTLQKKFSTVLSRLGRERNFTVDLIYDLKDPPVPSMVTGGSQE</sequence>
<dbReference type="Proteomes" id="UP000785679">
    <property type="component" value="Unassembled WGS sequence"/>
</dbReference>
<protein>
    <submittedName>
        <fullName evidence="1">Uncharacterized protein</fullName>
    </submittedName>
</protein>
<dbReference type="EMBL" id="RRYP01035726">
    <property type="protein sequence ID" value="TNV70579.1"/>
    <property type="molecule type" value="Genomic_DNA"/>
</dbReference>
<comment type="caution">
    <text evidence="1">The sequence shown here is derived from an EMBL/GenBank/DDBJ whole genome shotgun (WGS) entry which is preliminary data.</text>
</comment>
<name>A0A8J8STV7_HALGN</name>
<keyword evidence="2" id="KW-1185">Reference proteome</keyword>
<evidence type="ECO:0000313" key="1">
    <source>
        <dbReference type="EMBL" id="TNV70579.1"/>
    </source>
</evidence>
<proteinExistence type="predicted"/>
<organism evidence="1 2">
    <name type="scientific">Halteria grandinella</name>
    <dbReference type="NCBI Taxonomy" id="5974"/>
    <lineage>
        <taxon>Eukaryota</taxon>
        <taxon>Sar</taxon>
        <taxon>Alveolata</taxon>
        <taxon>Ciliophora</taxon>
        <taxon>Intramacronucleata</taxon>
        <taxon>Spirotrichea</taxon>
        <taxon>Stichotrichia</taxon>
        <taxon>Sporadotrichida</taxon>
        <taxon>Halteriidae</taxon>
        <taxon>Halteria</taxon>
    </lineage>
</organism>
<reference evidence="1" key="1">
    <citation type="submission" date="2019-06" db="EMBL/GenBank/DDBJ databases">
        <authorList>
            <person name="Zheng W."/>
        </authorList>
    </citation>
    <scope>NUCLEOTIDE SEQUENCE</scope>
    <source>
        <strain evidence="1">QDHG01</strain>
    </source>
</reference>
<evidence type="ECO:0000313" key="2">
    <source>
        <dbReference type="Proteomes" id="UP000785679"/>
    </source>
</evidence>
<gene>
    <name evidence="1" type="ORF">FGO68_gene6933</name>
</gene>
<dbReference type="AlphaFoldDB" id="A0A8J8STV7"/>
<accession>A0A8J8STV7</accession>